<keyword evidence="5" id="KW-0539">Nucleus</keyword>
<gene>
    <name evidence="7" type="ORF">GMARGA_LOCUS32513</name>
</gene>
<keyword evidence="2" id="KW-0238">DNA-binding</keyword>
<reference evidence="7 8" key="1">
    <citation type="submission" date="2021-06" db="EMBL/GenBank/DDBJ databases">
        <authorList>
            <person name="Kallberg Y."/>
            <person name="Tangrot J."/>
            <person name="Rosling A."/>
        </authorList>
    </citation>
    <scope>NUCLEOTIDE SEQUENCE [LARGE SCALE GENOMIC DNA]</scope>
    <source>
        <strain evidence="7 8">120-4 pot B 10/14</strain>
    </source>
</reference>
<dbReference type="Proteomes" id="UP000789901">
    <property type="component" value="Unassembled WGS sequence"/>
</dbReference>
<dbReference type="Pfam" id="PF00010">
    <property type="entry name" value="HLH"/>
    <property type="match status" value="1"/>
</dbReference>
<dbReference type="Gene3D" id="4.10.280.10">
    <property type="entry name" value="Helix-loop-helix DNA-binding domain"/>
    <property type="match status" value="1"/>
</dbReference>
<evidence type="ECO:0000256" key="2">
    <source>
        <dbReference type="ARBA" id="ARBA00023125"/>
    </source>
</evidence>
<evidence type="ECO:0000256" key="5">
    <source>
        <dbReference type="ARBA" id="ARBA00023242"/>
    </source>
</evidence>
<evidence type="ECO:0000313" key="8">
    <source>
        <dbReference type="Proteomes" id="UP000789901"/>
    </source>
</evidence>
<dbReference type="InterPro" id="IPR036638">
    <property type="entry name" value="HLH_DNA-bd_sf"/>
</dbReference>
<dbReference type="EMBL" id="CAJVQB010051238">
    <property type="protein sequence ID" value="CAG8835327.1"/>
    <property type="molecule type" value="Genomic_DNA"/>
</dbReference>
<dbReference type="InterPro" id="IPR011598">
    <property type="entry name" value="bHLH_dom"/>
</dbReference>
<keyword evidence="8" id="KW-1185">Reference proteome</keyword>
<accession>A0ABN7WLM7</accession>
<evidence type="ECO:0000256" key="3">
    <source>
        <dbReference type="ARBA" id="ARBA00023159"/>
    </source>
</evidence>
<proteinExistence type="predicted"/>
<dbReference type="PANTHER" id="PTHR10328">
    <property type="entry name" value="PROTEIN MAX MYC-ASSOCIATED FACTOR X"/>
    <property type="match status" value="1"/>
</dbReference>
<dbReference type="SUPFAM" id="SSF47459">
    <property type="entry name" value="HLH, helix-loop-helix DNA-binding domain"/>
    <property type="match status" value="1"/>
</dbReference>
<evidence type="ECO:0000313" key="7">
    <source>
        <dbReference type="EMBL" id="CAG8835327.1"/>
    </source>
</evidence>
<dbReference type="CDD" id="cd00083">
    <property type="entry name" value="bHLH_SF"/>
    <property type="match status" value="1"/>
</dbReference>
<organism evidence="7 8">
    <name type="scientific">Gigaspora margarita</name>
    <dbReference type="NCBI Taxonomy" id="4874"/>
    <lineage>
        <taxon>Eukaryota</taxon>
        <taxon>Fungi</taxon>
        <taxon>Fungi incertae sedis</taxon>
        <taxon>Mucoromycota</taxon>
        <taxon>Glomeromycotina</taxon>
        <taxon>Glomeromycetes</taxon>
        <taxon>Diversisporales</taxon>
        <taxon>Gigasporaceae</taxon>
        <taxon>Gigaspora</taxon>
    </lineage>
</organism>
<name>A0ABN7WLM7_GIGMA</name>
<dbReference type="PANTHER" id="PTHR10328:SF3">
    <property type="entry name" value="PROTEIN MAX"/>
    <property type="match status" value="1"/>
</dbReference>
<keyword evidence="3" id="KW-0010">Activator</keyword>
<dbReference type="PROSITE" id="PS50888">
    <property type="entry name" value="BHLH"/>
    <property type="match status" value="1"/>
</dbReference>
<sequence>MHETQFSQVNLPTISLLIYQNIHLVYEPDIPFVHYSKDMYLKQHDNQILDGDDIDDTSSTMLSHAEFRRQIHILSEQNRRKKINYAFEELRKKLPNTYTGHKMSKVVILQK</sequence>
<feature type="domain" description="BHLH" evidence="6">
    <location>
        <begin position="67"/>
        <end position="111"/>
    </location>
</feature>
<evidence type="ECO:0000256" key="1">
    <source>
        <dbReference type="ARBA" id="ARBA00023015"/>
    </source>
</evidence>
<keyword evidence="4" id="KW-0804">Transcription</keyword>
<evidence type="ECO:0000256" key="4">
    <source>
        <dbReference type="ARBA" id="ARBA00023163"/>
    </source>
</evidence>
<protein>
    <submittedName>
        <fullName evidence="7">42203_t:CDS:1</fullName>
    </submittedName>
</protein>
<keyword evidence="1" id="KW-0805">Transcription regulation</keyword>
<feature type="non-terminal residue" evidence="7">
    <location>
        <position position="111"/>
    </location>
</feature>
<comment type="caution">
    <text evidence="7">The sequence shown here is derived from an EMBL/GenBank/DDBJ whole genome shotgun (WGS) entry which is preliminary data.</text>
</comment>
<evidence type="ECO:0000259" key="6">
    <source>
        <dbReference type="PROSITE" id="PS50888"/>
    </source>
</evidence>